<evidence type="ECO:0000313" key="1">
    <source>
        <dbReference type="EMBL" id="GIY95555.1"/>
    </source>
</evidence>
<name>A0AAV4XMV5_CAEEX</name>
<reference evidence="1 2" key="1">
    <citation type="submission" date="2021-06" db="EMBL/GenBank/DDBJ databases">
        <title>Caerostris extrusa draft genome.</title>
        <authorList>
            <person name="Kono N."/>
            <person name="Arakawa K."/>
        </authorList>
    </citation>
    <scope>NUCLEOTIDE SEQUENCE [LARGE SCALE GENOMIC DNA]</scope>
</reference>
<comment type="caution">
    <text evidence="1">The sequence shown here is derived from an EMBL/GenBank/DDBJ whole genome shotgun (WGS) entry which is preliminary data.</text>
</comment>
<dbReference type="AlphaFoldDB" id="A0AAV4XMV5"/>
<organism evidence="1 2">
    <name type="scientific">Caerostris extrusa</name>
    <name type="common">Bark spider</name>
    <name type="synonym">Caerostris bankana</name>
    <dbReference type="NCBI Taxonomy" id="172846"/>
    <lineage>
        <taxon>Eukaryota</taxon>
        <taxon>Metazoa</taxon>
        <taxon>Ecdysozoa</taxon>
        <taxon>Arthropoda</taxon>
        <taxon>Chelicerata</taxon>
        <taxon>Arachnida</taxon>
        <taxon>Araneae</taxon>
        <taxon>Araneomorphae</taxon>
        <taxon>Entelegynae</taxon>
        <taxon>Araneoidea</taxon>
        <taxon>Araneidae</taxon>
        <taxon>Caerostris</taxon>
    </lineage>
</organism>
<protein>
    <submittedName>
        <fullName evidence="1">Uncharacterized protein</fullName>
    </submittedName>
</protein>
<dbReference type="EMBL" id="BPLR01017934">
    <property type="protein sequence ID" value="GIY95555.1"/>
    <property type="molecule type" value="Genomic_DNA"/>
</dbReference>
<proteinExistence type="predicted"/>
<evidence type="ECO:0000313" key="2">
    <source>
        <dbReference type="Proteomes" id="UP001054945"/>
    </source>
</evidence>
<accession>A0AAV4XMV5</accession>
<gene>
    <name evidence="1" type="ORF">CEXT_440151</name>
</gene>
<dbReference type="Proteomes" id="UP001054945">
    <property type="component" value="Unassembled WGS sequence"/>
</dbReference>
<keyword evidence="2" id="KW-1185">Reference proteome</keyword>
<sequence>MKYALFSRRRRRKESEEMEFFHFPTSLRFRKYFPRLLPCTAETMGKRFGRVKHHKAKNRLFQNFPLRQLIFKRSNKKIGLLIFF</sequence>